<dbReference type="GO" id="GO:0016208">
    <property type="term" value="F:AMP binding"/>
    <property type="evidence" value="ECO:0007669"/>
    <property type="project" value="TreeGrafter"/>
</dbReference>
<feature type="domain" description="Phosphofructokinase" evidence="10">
    <location>
        <begin position="1"/>
        <end position="114"/>
    </location>
</feature>
<evidence type="ECO:0000259" key="10">
    <source>
        <dbReference type="Pfam" id="PF00365"/>
    </source>
</evidence>
<gene>
    <name evidence="11" type="ORF">ANCDUO_21780</name>
</gene>
<proteinExistence type="predicted"/>
<dbReference type="InterPro" id="IPR035966">
    <property type="entry name" value="PKF_sf"/>
</dbReference>
<dbReference type="Proteomes" id="UP000054047">
    <property type="component" value="Unassembled WGS sequence"/>
</dbReference>
<keyword evidence="7" id="KW-0460">Magnesium</keyword>
<dbReference type="AlphaFoldDB" id="A0A0C2FN45"/>
<keyword evidence="6" id="KW-0418">Kinase</keyword>
<dbReference type="GO" id="GO:0003872">
    <property type="term" value="F:6-phosphofructokinase activity"/>
    <property type="evidence" value="ECO:0007669"/>
    <property type="project" value="UniProtKB-EC"/>
</dbReference>
<accession>A0A0C2FN45</accession>
<evidence type="ECO:0000256" key="3">
    <source>
        <dbReference type="ARBA" id="ARBA00022490"/>
    </source>
</evidence>
<dbReference type="GO" id="GO:0005945">
    <property type="term" value="C:6-phosphofructokinase complex"/>
    <property type="evidence" value="ECO:0007669"/>
    <property type="project" value="TreeGrafter"/>
</dbReference>
<protein>
    <recommendedName>
        <fullName evidence="10">Phosphofructokinase domain-containing protein</fullName>
    </recommendedName>
</protein>
<reference evidence="11 12" key="1">
    <citation type="submission" date="2013-12" db="EMBL/GenBank/DDBJ databases">
        <title>Draft genome of the parsitic nematode Ancylostoma duodenale.</title>
        <authorList>
            <person name="Mitreva M."/>
        </authorList>
    </citation>
    <scope>NUCLEOTIDE SEQUENCE [LARGE SCALE GENOMIC DNA]</scope>
    <source>
        <strain evidence="11 12">Zhejiang</strain>
    </source>
</reference>
<evidence type="ECO:0000256" key="6">
    <source>
        <dbReference type="ARBA" id="ARBA00022777"/>
    </source>
</evidence>
<organism evidence="11 12">
    <name type="scientific">Ancylostoma duodenale</name>
    <dbReference type="NCBI Taxonomy" id="51022"/>
    <lineage>
        <taxon>Eukaryota</taxon>
        <taxon>Metazoa</taxon>
        <taxon>Ecdysozoa</taxon>
        <taxon>Nematoda</taxon>
        <taxon>Chromadorea</taxon>
        <taxon>Rhabditida</taxon>
        <taxon>Rhabditina</taxon>
        <taxon>Rhabditomorpha</taxon>
        <taxon>Strongyloidea</taxon>
        <taxon>Ancylostomatidae</taxon>
        <taxon>Ancylostomatinae</taxon>
        <taxon>Ancylostoma</taxon>
    </lineage>
</organism>
<keyword evidence="12" id="KW-1185">Reference proteome</keyword>
<dbReference type="InterPro" id="IPR000023">
    <property type="entry name" value="Phosphofructokinase_dom"/>
</dbReference>
<evidence type="ECO:0000256" key="5">
    <source>
        <dbReference type="ARBA" id="ARBA00022723"/>
    </source>
</evidence>
<dbReference type="GO" id="GO:0046872">
    <property type="term" value="F:metal ion binding"/>
    <property type="evidence" value="ECO:0007669"/>
    <property type="project" value="UniProtKB-KW"/>
</dbReference>
<dbReference type="GO" id="GO:0005524">
    <property type="term" value="F:ATP binding"/>
    <property type="evidence" value="ECO:0007669"/>
    <property type="project" value="TreeGrafter"/>
</dbReference>
<evidence type="ECO:0000313" key="12">
    <source>
        <dbReference type="Proteomes" id="UP000054047"/>
    </source>
</evidence>
<dbReference type="GO" id="GO:0048029">
    <property type="term" value="F:monosaccharide binding"/>
    <property type="evidence" value="ECO:0007669"/>
    <property type="project" value="TreeGrafter"/>
</dbReference>
<keyword evidence="3" id="KW-0963">Cytoplasm</keyword>
<evidence type="ECO:0000313" key="11">
    <source>
        <dbReference type="EMBL" id="KIH48154.1"/>
    </source>
</evidence>
<dbReference type="Gene3D" id="3.40.50.460">
    <property type="entry name" value="Phosphofructokinase domain"/>
    <property type="match status" value="1"/>
</dbReference>
<evidence type="ECO:0000256" key="8">
    <source>
        <dbReference type="ARBA" id="ARBA00023152"/>
    </source>
</evidence>
<evidence type="ECO:0000256" key="4">
    <source>
        <dbReference type="ARBA" id="ARBA00022679"/>
    </source>
</evidence>
<dbReference type="SUPFAM" id="SSF53784">
    <property type="entry name" value="Phosphofructokinase"/>
    <property type="match status" value="1"/>
</dbReference>
<dbReference type="OrthoDB" id="5869093at2759"/>
<comment type="cofactor">
    <cofactor evidence="1">
        <name>Mg(2+)</name>
        <dbReference type="ChEBI" id="CHEBI:18420"/>
    </cofactor>
</comment>
<keyword evidence="4" id="KW-0808">Transferase</keyword>
<dbReference type="GO" id="GO:0042802">
    <property type="term" value="F:identical protein binding"/>
    <property type="evidence" value="ECO:0007669"/>
    <property type="project" value="TreeGrafter"/>
</dbReference>
<dbReference type="EMBL" id="KN762084">
    <property type="protein sequence ID" value="KIH48154.1"/>
    <property type="molecule type" value="Genomic_DNA"/>
</dbReference>
<sequence>MGERCGFLATMTALATGADKVLTFQQEITEKDLLKIAKDAWFKSERGLGLYKIVRSEGANDTITCDYLRNTFDKVGAGDQLTTRVDVLSHAQEGGPPSAFDRQMGLRKAIYAFQGFMDPKKMGESDCCVLGKSLRGWL</sequence>
<comment type="catalytic activity">
    <reaction evidence="9">
        <text>beta-D-fructose 6-phosphate + ATP = beta-D-fructose 1,6-bisphosphate + ADP + H(+)</text>
        <dbReference type="Rhea" id="RHEA:16109"/>
        <dbReference type="ChEBI" id="CHEBI:15378"/>
        <dbReference type="ChEBI" id="CHEBI:30616"/>
        <dbReference type="ChEBI" id="CHEBI:32966"/>
        <dbReference type="ChEBI" id="CHEBI:57634"/>
        <dbReference type="ChEBI" id="CHEBI:456216"/>
        <dbReference type="EC" id="2.7.1.11"/>
    </reaction>
</comment>
<dbReference type="PRINTS" id="PR00476">
    <property type="entry name" value="PHFRCTKINASE"/>
</dbReference>
<evidence type="ECO:0000256" key="2">
    <source>
        <dbReference type="ARBA" id="ARBA00004679"/>
    </source>
</evidence>
<name>A0A0C2FN45_9BILA</name>
<dbReference type="GO" id="GO:0070095">
    <property type="term" value="F:fructose-6-phosphate binding"/>
    <property type="evidence" value="ECO:0007669"/>
    <property type="project" value="TreeGrafter"/>
</dbReference>
<evidence type="ECO:0000256" key="7">
    <source>
        <dbReference type="ARBA" id="ARBA00022842"/>
    </source>
</evidence>
<keyword evidence="8" id="KW-0324">Glycolysis</keyword>
<dbReference type="GO" id="GO:0006002">
    <property type="term" value="P:fructose 6-phosphate metabolic process"/>
    <property type="evidence" value="ECO:0007669"/>
    <property type="project" value="InterPro"/>
</dbReference>
<dbReference type="GO" id="GO:0030388">
    <property type="term" value="P:fructose 1,6-bisphosphate metabolic process"/>
    <property type="evidence" value="ECO:0007669"/>
    <property type="project" value="TreeGrafter"/>
</dbReference>
<evidence type="ECO:0000256" key="9">
    <source>
        <dbReference type="ARBA" id="ARBA00048070"/>
    </source>
</evidence>
<dbReference type="PANTHER" id="PTHR13697:SF8">
    <property type="entry name" value="ATP-DEPENDENT 6-PHOSPHOFRUCTOKINASE 2"/>
    <property type="match status" value="1"/>
</dbReference>
<dbReference type="PANTHER" id="PTHR13697">
    <property type="entry name" value="PHOSPHOFRUCTOKINASE"/>
    <property type="match status" value="1"/>
</dbReference>
<dbReference type="GO" id="GO:0061621">
    <property type="term" value="P:canonical glycolysis"/>
    <property type="evidence" value="ECO:0007669"/>
    <property type="project" value="TreeGrafter"/>
</dbReference>
<dbReference type="InterPro" id="IPR022953">
    <property type="entry name" value="ATP_PFK"/>
</dbReference>
<comment type="pathway">
    <text evidence="2">Carbohydrate degradation; glycolysis; D-glyceraldehyde 3-phosphate and glycerone phosphate from D-glucose: step 3/4.</text>
</comment>
<dbReference type="Pfam" id="PF00365">
    <property type="entry name" value="PFK"/>
    <property type="match status" value="1"/>
</dbReference>
<keyword evidence="5" id="KW-0479">Metal-binding</keyword>
<dbReference type="UniPathway" id="UPA00109">
    <property type="reaction ID" value="UER00182"/>
</dbReference>
<evidence type="ECO:0000256" key="1">
    <source>
        <dbReference type="ARBA" id="ARBA00001946"/>
    </source>
</evidence>